<evidence type="ECO:0000256" key="1">
    <source>
        <dbReference type="SAM" id="MobiDB-lite"/>
    </source>
</evidence>
<evidence type="ECO:0000313" key="2">
    <source>
        <dbReference type="Proteomes" id="UP000095283"/>
    </source>
</evidence>
<protein>
    <submittedName>
        <fullName evidence="3">Uncharacterized protein</fullName>
    </submittedName>
</protein>
<sequence length="104" mass="11788">MKDKEAAVAMCIVTTPQSGSYYESIYGERRPILGAPCDRHRYYQTMVTSQPRPEFNINNGRQCPPGVEPHRNPYAIQRPPLAEQNDSEEDGINCSPCCDNENIR</sequence>
<dbReference type="WBParaSite" id="Hba_06695">
    <property type="protein sequence ID" value="Hba_06695"/>
    <property type="gene ID" value="Hba_06695"/>
</dbReference>
<feature type="compositionally biased region" description="Polar residues" evidence="1">
    <location>
        <begin position="51"/>
        <end position="61"/>
    </location>
</feature>
<keyword evidence="2" id="KW-1185">Reference proteome</keyword>
<accession>A0A1I7WNH0</accession>
<dbReference type="AlphaFoldDB" id="A0A1I7WNH0"/>
<name>A0A1I7WNH0_HETBA</name>
<proteinExistence type="predicted"/>
<reference evidence="3" key="1">
    <citation type="submission" date="2016-11" db="UniProtKB">
        <authorList>
            <consortium name="WormBaseParasite"/>
        </authorList>
    </citation>
    <scope>IDENTIFICATION</scope>
</reference>
<feature type="region of interest" description="Disordered" evidence="1">
    <location>
        <begin position="51"/>
        <end position="104"/>
    </location>
</feature>
<organism evidence="2 3">
    <name type="scientific">Heterorhabditis bacteriophora</name>
    <name type="common">Entomopathogenic nematode worm</name>
    <dbReference type="NCBI Taxonomy" id="37862"/>
    <lineage>
        <taxon>Eukaryota</taxon>
        <taxon>Metazoa</taxon>
        <taxon>Ecdysozoa</taxon>
        <taxon>Nematoda</taxon>
        <taxon>Chromadorea</taxon>
        <taxon>Rhabditida</taxon>
        <taxon>Rhabditina</taxon>
        <taxon>Rhabditomorpha</taxon>
        <taxon>Strongyloidea</taxon>
        <taxon>Heterorhabditidae</taxon>
        <taxon>Heterorhabditis</taxon>
    </lineage>
</organism>
<dbReference type="Proteomes" id="UP000095283">
    <property type="component" value="Unplaced"/>
</dbReference>
<evidence type="ECO:0000313" key="3">
    <source>
        <dbReference type="WBParaSite" id="Hba_06695"/>
    </source>
</evidence>